<evidence type="ECO:0000256" key="3">
    <source>
        <dbReference type="ARBA" id="ARBA00023274"/>
    </source>
</evidence>
<dbReference type="OrthoDB" id="2501249at2759"/>
<evidence type="ECO:0000313" key="5">
    <source>
        <dbReference type="Proteomes" id="UP000759131"/>
    </source>
</evidence>
<keyword evidence="5" id="KW-1185">Reference proteome</keyword>
<comment type="similarity">
    <text evidence="1">Belongs to the bacterial ribosomal protein bS21 family.</text>
</comment>
<evidence type="ECO:0008006" key="6">
    <source>
        <dbReference type="Google" id="ProtNLM"/>
    </source>
</evidence>
<gene>
    <name evidence="4" type="ORF">OSB1V03_LOCUS9306</name>
</gene>
<proteinExistence type="inferred from homology"/>
<accession>A0A7R9KT38</accession>
<dbReference type="GO" id="GO:0005840">
    <property type="term" value="C:ribosome"/>
    <property type="evidence" value="ECO:0007669"/>
    <property type="project" value="UniProtKB-KW"/>
</dbReference>
<organism evidence="4">
    <name type="scientific">Medioppia subpectinata</name>
    <dbReference type="NCBI Taxonomy" id="1979941"/>
    <lineage>
        <taxon>Eukaryota</taxon>
        <taxon>Metazoa</taxon>
        <taxon>Ecdysozoa</taxon>
        <taxon>Arthropoda</taxon>
        <taxon>Chelicerata</taxon>
        <taxon>Arachnida</taxon>
        <taxon>Acari</taxon>
        <taxon>Acariformes</taxon>
        <taxon>Sarcoptiformes</taxon>
        <taxon>Oribatida</taxon>
        <taxon>Brachypylina</taxon>
        <taxon>Oppioidea</taxon>
        <taxon>Oppiidae</taxon>
        <taxon>Medioppia</taxon>
    </lineage>
</organism>
<name>A0A7R9KT38_9ACAR</name>
<dbReference type="AlphaFoldDB" id="A0A7R9KT38"/>
<protein>
    <recommendedName>
        <fullName evidence="6">Ribosomal protein S21</fullName>
    </recommendedName>
</protein>
<dbReference type="GO" id="GO:0003735">
    <property type="term" value="F:structural constituent of ribosome"/>
    <property type="evidence" value="ECO:0007669"/>
    <property type="project" value="InterPro"/>
</dbReference>
<dbReference type="EMBL" id="OC860777">
    <property type="protein sequence ID" value="CAD7628888.1"/>
    <property type="molecule type" value="Genomic_DNA"/>
</dbReference>
<evidence type="ECO:0000256" key="2">
    <source>
        <dbReference type="ARBA" id="ARBA00022980"/>
    </source>
</evidence>
<dbReference type="PANTHER" id="PTHR21109">
    <property type="entry name" value="MITOCHONDRIAL 28S RIBOSOMAL PROTEIN S21"/>
    <property type="match status" value="1"/>
</dbReference>
<sequence>MFITQALRITSGLTEKFIGRTVLVRAGDVDGAMRVLNRIMGSEGLFDIYRRTRTYEKPFNTRRRVNWELCKAVYNEDMDRKIKLVMRTNRLQKDPAVHL</sequence>
<keyword evidence="3" id="KW-0687">Ribonucleoprotein</keyword>
<dbReference type="Pfam" id="PF01165">
    <property type="entry name" value="Ribosomal_S21"/>
    <property type="match status" value="1"/>
</dbReference>
<dbReference type="GO" id="GO:0006412">
    <property type="term" value="P:translation"/>
    <property type="evidence" value="ECO:0007669"/>
    <property type="project" value="InterPro"/>
</dbReference>
<dbReference type="NCBIfam" id="TIGR00030">
    <property type="entry name" value="S21p"/>
    <property type="match status" value="1"/>
</dbReference>
<dbReference type="GO" id="GO:1990904">
    <property type="term" value="C:ribonucleoprotein complex"/>
    <property type="evidence" value="ECO:0007669"/>
    <property type="project" value="UniProtKB-KW"/>
</dbReference>
<dbReference type="PANTHER" id="PTHR21109:SF0">
    <property type="entry name" value="SMALL RIBOSOMAL SUBUNIT PROTEIN BS21M"/>
    <property type="match status" value="1"/>
</dbReference>
<evidence type="ECO:0000256" key="1">
    <source>
        <dbReference type="ARBA" id="ARBA00006640"/>
    </source>
</evidence>
<dbReference type="EMBL" id="CAJPIZ010006202">
    <property type="protein sequence ID" value="CAG2109318.1"/>
    <property type="molecule type" value="Genomic_DNA"/>
</dbReference>
<reference evidence="4" key="1">
    <citation type="submission" date="2020-11" db="EMBL/GenBank/DDBJ databases">
        <authorList>
            <person name="Tran Van P."/>
        </authorList>
    </citation>
    <scope>NUCLEOTIDE SEQUENCE</scope>
</reference>
<keyword evidence="2" id="KW-0689">Ribosomal protein</keyword>
<dbReference type="InterPro" id="IPR001911">
    <property type="entry name" value="Ribosomal_bS21"/>
</dbReference>
<dbReference type="Proteomes" id="UP000759131">
    <property type="component" value="Unassembled WGS sequence"/>
</dbReference>
<evidence type="ECO:0000313" key="4">
    <source>
        <dbReference type="EMBL" id="CAD7628888.1"/>
    </source>
</evidence>